<dbReference type="Gene3D" id="1.20.120.1750">
    <property type="match status" value="1"/>
</dbReference>
<dbReference type="InterPro" id="IPR044066">
    <property type="entry name" value="TRIAD_supradom"/>
</dbReference>
<dbReference type="Pfam" id="PF01485">
    <property type="entry name" value="IBR"/>
    <property type="match status" value="1"/>
</dbReference>
<reference evidence="11" key="2">
    <citation type="submission" date="2021-08" db="EMBL/GenBank/DDBJ databases">
        <authorList>
            <person name="Gostincar C."/>
            <person name="Sun X."/>
            <person name="Song Z."/>
            <person name="Gunde-Cimerman N."/>
        </authorList>
    </citation>
    <scope>NUCLEOTIDE SEQUENCE</scope>
    <source>
        <strain evidence="11">EXF-9298</strain>
    </source>
</reference>
<dbReference type="GO" id="GO:0008270">
    <property type="term" value="F:zinc ion binding"/>
    <property type="evidence" value="ECO:0007669"/>
    <property type="project" value="UniProtKB-KW"/>
</dbReference>
<dbReference type="Pfam" id="PF22191">
    <property type="entry name" value="IBR_1"/>
    <property type="match status" value="1"/>
</dbReference>
<feature type="non-terminal residue" evidence="11">
    <location>
        <position position="362"/>
    </location>
</feature>
<evidence type="ECO:0000256" key="8">
    <source>
        <dbReference type="ARBA" id="ARBA00022833"/>
    </source>
</evidence>
<dbReference type="GO" id="GO:0061630">
    <property type="term" value="F:ubiquitin protein ligase activity"/>
    <property type="evidence" value="ECO:0007669"/>
    <property type="project" value="UniProtKB-EC"/>
</dbReference>
<evidence type="ECO:0000256" key="3">
    <source>
        <dbReference type="ARBA" id="ARBA00022679"/>
    </source>
</evidence>
<evidence type="ECO:0000256" key="1">
    <source>
        <dbReference type="ARBA" id="ARBA00001798"/>
    </source>
</evidence>
<dbReference type="SMART" id="SM00647">
    <property type="entry name" value="IBR"/>
    <property type="match status" value="2"/>
</dbReference>
<dbReference type="GO" id="GO:0016567">
    <property type="term" value="P:protein ubiquitination"/>
    <property type="evidence" value="ECO:0007669"/>
    <property type="project" value="InterPro"/>
</dbReference>
<dbReference type="Proteomes" id="UP000729357">
    <property type="component" value="Unassembled WGS sequence"/>
</dbReference>
<dbReference type="EC" id="2.3.2.31" evidence="2"/>
<evidence type="ECO:0000256" key="6">
    <source>
        <dbReference type="ARBA" id="ARBA00022771"/>
    </source>
</evidence>
<dbReference type="InterPro" id="IPR002867">
    <property type="entry name" value="IBR_dom"/>
</dbReference>
<keyword evidence="4" id="KW-0479">Metal-binding</keyword>
<sequence length="362" mass="41640">MAIYSSTSPKFFLSSASTSTTSTTAMSTTKKLKRYLELDSSLEDEIPSKKKQQLPRRTCLVCDVEKGTNQFPNHKKVSSHEHDHNVCDPCYRSHLENEIDSKGWNEVACPECSITLTYKEVKNMTTAENFAKYEQACIRATLAADPDFRYCLSTTCKSGQLHPGGTDEPIFRCEHCGHKHCIVCEANWHQDQTCEEFQAVRRRLHAENERSQQEVKKLSKPCPGCRVPIQKNRGCDHMRCSRCRHEFCWVCSADHGLIFREGNHRHEKNCIHYRANPRAQEPELPRHRIERMLEPDTRLRAYNRGDLDDSDFDGSDSDDSDLDDTEPWDDEADLPLVYEPDLILSEVRRRAPGQTLSRVYVG</sequence>
<keyword evidence="8" id="KW-0862">Zinc</keyword>
<dbReference type="CDD" id="cd20335">
    <property type="entry name" value="BRcat_RBR"/>
    <property type="match status" value="1"/>
</dbReference>
<name>A0A9P8F9B3_AURME</name>
<proteinExistence type="predicted"/>
<accession>A0A9P8F9B3</accession>
<keyword evidence="5" id="KW-0677">Repeat</keyword>
<protein>
    <recommendedName>
        <fullName evidence="2">RBR-type E3 ubiquitin transferase</fullName>
        <ecNumber evidence="2">2.3.2.31</ecNumber>
    </recommendedName>
</protein>
<gene>
    <name evidence="11" type="ORF">KCU98_g17761</name>
</gene>
<dbReference type="InterPro" id="IPR013083">
    <property type="entry name" value="Znf_RING/FYVE/PHD"/>
</dbReference>
<evidence type="ECO:0000256" key="7">
    <source>
        <dbReference type="ARBA" id="ARBA00022786"/>
    </source>
</evidence>
<dbReference type="SUPFAM" id="SSF57850">
    <property type="entry name" value="RING/U-box"/>
    <property type="match status" value="3"/>
</dbReference>
<organism evidence="11 12">
    <name type="scientific">Aureobasidium melanogenum</name>
    <name type="common">Aureobasidium pullulans var. melanogenum</name>
    <dbReference type="NCBI Taxonomy" id="46634"/>
    <lineage>
        <taxon>Eukaryota</taxon>
        <taxon>Fungi</taxon>
        <taxon>Dikarya</taxon>
        <taxon>Ascomycota</taxon>
        <taxon>Pezizomycotina</taxon>
        <taxon>Dothideomycetes</taxon>
        <taxon>Dothideomycetidae</taxon>
        <taxon>Dothideales</taxon>
        <taxon>Saccotheciaceae</taxon>
        <taxon>Aureobasidium</taxon>
    </lineage>
</organism>
<comment type="catalytic activity">
    <reaction evidence="1">
        <text>[E2 ubiquitin-conjugating enzyme]-S-ubiquitinyl-L-cysteine + [acceptor protein]-L-lysine = [E2 ubiquitin-conjugating enzyme]-L-cysteine + [acceptor protein]-N(6)-ubiquitinyl-L-lysine.</text>
        <dbReference type="EC" id="2.3.2.31"/>
    </reaction>
</comment>
<evidence type="ECO:0000256" key="5">
    <source>
        <dbReference type="ARBA" id="ARBA00022737"/>
    </source>
</evidence>
<dbReference type="Gene3D" id="3.30.40.10">
    <property type="entry name" value="Zinc/RING finger domain, C3HC4 (zinc finger)"/>
    <property type="match status" value="1"/>
</dbReference>
<keyword evidence="7" id="KW-0833">Ubl conjugation pathway</keyword>
<comment type="caution">
    <text evidence="11">The sequence shown here is derived from an EMBL/GenBank/DDBJ whole genome shotgun (WGS) entry which is preliminary data.</text>
</comment>
<dbReference type="PROSITE" id="PS51873">
    <property type="entry name" value="TRIAD"/>
    <property type="match status" value="1"/>
</dbReference>
<evidence type="ECO:0000256" key="2">
    <source>
        <dbReference type="ARBA" id="ARBA00012251"/>
    </source>
</evidence>
<evidence type="ECO:0000256" key="4">
    <source>
        <dbReference type="ARBA" id="ARBA00022723"/>
    </source>
</evidence>
<feature type="compositionally biased region" description="Acidic residues" evidence="9">
    <location>
        <begin position="308"/>
        <end position="333"/>
    </location>
</feature>
<keyword evidence="6" id="KW-0863">Zinc-finger</keyword>
<reference evidence="11" key="1">
    <citation type="journal article" date="2021" name="J Fungi (Basel)">
        <title>Virulence traits and population genomics of the black yeast Aureobasidium melanogenum.</title>
        <authorList>
            <person name="Cernosa A."/>
            <person name="Sun X."/>
            <person name="Gostincar C."/>
            <person name="Fang C."/>
            <person name="Gunde-Cimerman N."/>
            <person name="Song Z."/>
        </authorList>
    </citation>
    <scope>NUCLEOTIDE SEQUENCE</scope>
    <source>
        <strain evidence="11">EXF-9298</strain>
    </source>
</reference>
<keyword evidence="3" id="KW-0808">Transferase</keyword>
<feature type="domain" description="RING-type" evidence="10">
    <location>
        <begin position="55"/>
        <end position="279"/>
    </location>
</feature>
<evidence type="ECO:0000313" key="11">
    <source>
        <dbReference type="EMBL" id="KAG9954987.1"/>
    </source>
</evidence>
<dbReference type="EMBL" id="JAHFXS010004494">
    <property type="protein sequence ID" value="KAG9954987.1"/>
    <property type="molecule type" value="Genomic_DNA"/>
</dbReference>
<evidence type="ECO:0000259" key="10">
    <source>
        <dbReference type="PROSITE" id="PS51873"/>
    </source>
</evidence>
<dbReference type="PANTHER" id="PTHR11685">
    <property type="entry name" value="RBR FAMILY RING FINGER AND IBR DOMAIN-CONTAINING"/>
    <property type="match status" value="1"/>
</dbReference>
<dbReference type="AlphaFoldDB" id="A0A9P8F9B3"/>
<feature type="region of interest" description="Disordered" evidence="9">
    <location>
        <begin position="300"/>
        <end position="334"/>
    </location>
</feature>
<evidence type="ECO:0000256" key="9">
    <source>
        <dbReference type="SAM" id="MobiDB-lite"/>
    </source>
</evidence>
<dbReference type="InterPro" id="IPR031127">
    <property type="entry name" value="E3_UB_ligase_RBR"/>
</dbReference>
<evidence type="ECO:0000313" key="12">
    <source>
        <dbReference type="Proteomes" id="UP000729357"/>
    </source>
</evidence>
<keyword evidence="12" id="KW-1185">Reference proteome</keyword>